<feature type="transmembrane region" description="Helical" evidence="8">
    <location>
        <begin position="130"/>
        <end position="151"/>
    </location>
</feature>
<feature type="domain" description="Major facilitator superfamily (MFS) profile" evidence="9">
    <location>
        <begin position="38"/>
        <end position="420"/>
    </location>
</feature>
<feature type="transmembrane region" description="Helical" evidence="8">
    <location>
        <begin position="308"/>
        <end position="328"/>
    </location>
</feature>
<evidence type="ECO:0000313" key="11">
    <source>
        <dbReference type="Proteomes" id="UP000013201"/>
    </source>
</evidence>
<accession>N1MSQ7</accession>
<keyword evidence="11" id="KW-1185">Reference proteome</keyword>
<feature type="transmembrane region" description="Helical" evidence="8">
    <location>
        <begin position="193"/>
        <end position="211"/>
    </location>
</feature>
<dbReference type="Proteomes" id="UP000013201">
    <property type="component" value="Unassembled WGS sequence"/>
</dbReference>
<evidence type="ECO:0000256" key="4">
    <source>
        <dbReference type="ARBA" id="ARBA00022475"/>
    </source>
</evidence>
<comment type="caution">
    <text evidence="10">The sequence shown here is derived from an EMBL/GenBank/DDBJ whole genome shotgun (WGS) entry which is preliminary data.</text>
</comment>
<evidence type="ECO:0000256" key="5">
    <source>
        <dbReference type="ARBA" id="ARBA00022692"/>
    </source>
</evidence>
<dbReference type="GO" id="GO:0005886">
    <property type="term" value="C:plasma membrane"/>
    <property type="evidence" value="ECO:0007669"/>
    <property type="project" value="UniProtKB-SubCell"/>
</dbReference>
<protein>
    <recommendedName>
        <fullName evidence="8">Bcr/CflA family efflux transporter</fullName>
    </recommendedName>
</protein>
<dbReference type="AlphaFoldDB" id="N1MSQ7"/>
<keyword evidence="6 8" id="KW-1133">Transmembrane helix</keyword>
<feature type="transmembrane region" description="Helical" evidence="8">
    <location>
        <begin position="105"/>
        <end position="124"/>
    </location>
</feature>
<dbReference type="PANTHER" id="PTHR23502:SF132">
    <property type="entry name" value="POLYAMINE TRANSPORTER 2-RELATED"/>
    <property type="match status" value="1"/>
</dbReference>
<dbReference type="InterPro" id="IPR004812">
    <property type="entry name" value="Efflux_drug-R_Bcr/CmlA"/>
</dbReference>
<dbReference type="PANTHER" id="PTHR23502">
    <property type="entry name" value="MAJOR FACILITATOR SUPERFAMILY"/>
    <property type="match status" value="1"/>
</dbReference>
<comment type="similarity">
    <text evidence="2 8">Belongs to the major facilitator superfamily. Bcr/CmlA family.</text>
</comment>
<dbReference type="InterPro" id="IPR036259">
    <property type="entry name" value="MFS_trans_sf"/>
</dbReference>
<keyword evidence="7 8" id="KW-0472">Membrane</keyword>
<feature type="transmembrane region" description="Helical" evidence="8">
    <location>
        <begin position="334"/>
        <end position="352"/>
    </location>
</feature>
<evidence type="ECO:0000256" key="1">
    <source>
        <dbReference type="ARBA" id="ARBA00004651"/>
    </source>
</evidence>
<feature type="transmembrane region" description="Helical" evidence="8">
    <location>
        <begin position="399"/>
        <end position="418"/>
    </location>
</feature>
<evidence type="ECO:0000259" key="9">
    <source>
        <dbReference type="PROSITE" id="PS50850"/>
    </source>
</evidence>
<proteinExistence type="inferred from homology"/>
<feature type="transmembrane region" description="Helical" evidence="8">
    <location>
        <begin position="77"/>
        <end position="96"/>
    </location>
</feature>
<feature type="transmembrane region" description="Helical" evidence="8">
    <location>
        <begin position="276"/>
        <end position="296"/>
    </location>
</feature>
<dbReference type="NCBIfam" id="TIGR00710">
    <property type="entry name" value="efflux_Bcr_CflA"/>
    <property type="match status" value="1"/>
</dbReference>
<dbReference type="Pfam" id="PF07690">
    <property type="entry name" value="MFS_1"/>
    <property type="match status" value="1"/>
</dbReference>
<keyword evidence="3 8" id="KW-0813">Transport</keyword>
<feature type="transmembrane region" description="Helical" evidence="8">
    <location>
        <begin position="38"/>
        <end position="57"/>
    </location>
</feature>
<dbReference type="CDD" id="cd17320">
    <property type="entry name" value="MFS_MdfA_MDR_like"/>
    <property type="match status" value="1"/>
</dbReference>
<reference evidence="11" key="2">
    <citation type="submission" date="2013-04" db="EMBL/GenBank/DDBJ databases">
        <title>Bisphenol A degrading Sphingobium sp. strain BiD32.</title>
        <authorList>
            <person name="Nielsen J.L."/>
            <person name="Zhou N.A."/>
            <person name="Kjeldal H."/>
        </authorList>
    </citation>
    <scope>NUCLEOTIDE SEQUENCE [LARGE SCALE GENOMIC DNA]</scope>
    <source>
        <strain evidence="11">BiD32</strain>
    </source>
</reference>
<gene>
    <name evidence="10" type="ORF">EBBID32_28060</name>
</gene>
<name>N1MSQ7_9SPHN</name>
<feature type="transmembrane region" description="Helical" evidence="8">
    <location>
        <begin position="163"/>
        <end position="187"/>
    </location>
</feature>
<sequence length="441" mass="47924">MADKDWHRRVIIPIAAGMAQTLPSASAPAGKDIQFREFVLLCACLMAMNALSIDPMLPALPAIGRDLAIAQPNDRQLVISVYFIGLGVGSLLFGVLSDRYGRKQVLGWAMVLFILSSMACAAAQSFPMMLIGRTCAGFFAGASRVITVGIVRDRFRGDAMARVMSLIFAVFMLIPVMAPSFGQAILWIAPWRWIFWALAILASLILLWMIMRMPETLRPENRMRITVSTLLHTVGTIMRTRSSIGYMLASGVVMGGLIGFILSVQQIFFDIFKAEQFFPIAFAAMAGCMGIGSLVNSRLVSRFGARRLSQGALIAFILIAIIHLAVILSGRETIMTFMLLQAMTMLTVAFTASNFSAISMEPFSKGAGVASSFQAFLTTGLSATLGSIVGAAFNGTTLPLTMGLLVFGSLSFLIVIWAERGKLFTRPNNRGLRDVEFEAMH</sequence>
<reference evidence="10 11" key="1">
    <citation type="submission" date="2013-03" db="EMBL/GenBank/DDBJ databases">
        <authorList>
            <person name="Le V."/>
        </authorList>
    </citation>
    <scope>NUCLEOTIDE SEQUENCE [LARGE SCALE GENOMIC DNA]</scope>
    <source>
        <strain evidence="10 11">BiD32</strain>
    </source>
</reference>
<dbReference type="Gene3D" id="1.20.1720.10">
    <property type="entry name" value="Multidrug resistance protein D"/>
    <property type="match status" value="1"/>
</dbReference>
<feature type="transmembrane region" description="Helical" evidence="8">
    <location>
        <begin position="373"/>
        <end position="393"/>
    </location>
</feature>
<dbReference type="EMBL" id="CAVK010000140">
    <property type="protein sequence ID" value="CCW18453.1"/>
    <property type="molecule type" value="Genomic_DNA"/>
</dbReference>
<dbReference type="GO" id="GO:1990961">
    <property type="term" value="P:xenobiotic detoxification by transmembrane export across the plasma membrane"/>
    <property type="evidence" value="ECO:0007669"/>
    <property type="project" value="InterPro"/>
</dbReference>
<feature type="transmembrane region" description="Helical" evidence="8">
    <location>
        <begin position="244"/>
        <end position="264"/>
    </location>
</feature>
<evidence type="ECO:0000256" key="3">
    <source>
        <dbReference type="ARBA" id="ARBA00022448"/>
    </source>
</evidence>
<keyword evidence="4" id="KW-1003">Cell membrane</keyword>
<keyword evidence="5 8" id="KW-0812">Transmembrane</keyword>
<evidence type="ECO:0000256" key="6">
    <source>
        <dbReference type="ARBA" id="ARBA00022989"/>
    </source>
</evidence>
<evidence type="ECO:0000256" key="2">
    <source>
        <dbReference type="ARBA" id="ARBA00006236"/>
    </source>
</evidence>
<comment type="subcellular location">
    <subcellularLocation>
        <location evidence="8">Cell inner membrane</location>
        <topology evidence="8">Multi-pass membrane protein</topology>
    </subcellularLocation>
    <subcellularLocation>
        <location evidence="1">Cell membrane</location>
        <topology evidence="1">Multi-pass membrane protein</topology>
    </subcellularLocation>
</comment>
<evidence type="ECO:0000256" key="7">
    <source>
        <dbReference type="ARBA" id="ARBA00023136"/>
    </source>
</evidence>
<dbReference type="PROSITE" id="PS50850">
    <property type="entry name" value="MFS"/>
    <property type="match status" value="1"/>
</dbReference>
<dbReference type="GO" id="GO:0042910">
    <property type="term" value="F:xenobiotic transmembrane transporter activity"/>
    <property type="evidence" value="ECO:0007669"/>
    <property type="project" value="InterPro"/>
</dbReference>
<dbReference type="InterPro" id="IPR011701">
    <property type="entry name" value="MFS"/>
</dbReference>
<evidence type="ECO:0000256" key="8">
    <source>
        <dbReference type="RuleBase" id="RU365088"/>
    </source>
</evidence>
<organism evidence="10 11">
    <name type="scientific">Sphingobium indicum BiD32</name>
    <dbReference type="NCBI Taxonomy" id="1301087"/>
    <lineage>
        <taxon>Bacteria</taxon>
        <taxon>Pseudomonadati</taxon>
        <taxon>Pseudomonadota</taxon>
        <taxon>Alphaproteobacteria</taxon>
        <taxon>Sphingomonadales</taxon>
        <taxon>Sphingomonadaceae</taxon>
        <taxon>Sphingobium</taxon>
    </lineage>
</organism>
<dbReference type="InterPro" id="IPR020846">
    <property type="entry name" value="MFS_dom"/>
</dbReference>
<evidence type="ECO:0000313" key="10">
    <source>
        <dbReference type="EMBL" id="CCW18453.1"/>
    </source>
</evidence>
<dbReference type="SUPFAM" id="SSF103473">
    <property type="entry name" value="MFS general substrate transporter"/>
    <property type="match status" value="1"/>
</dbReference>
<keyword evidence="8" id="KW-0997">Cell inner membrane</keyword>